<dbReference type="AlphaFoldDB" id="A0A1S8BI17"/>
<organism evidence="2 3">
    <name type="scientific">Diplodia seriata</name>
    <dbReference type="NCBI Taxonomy" id="420778"/>
    <lineage>
        <taxon>Eukaryota</taxon>
        <taxon>Fungi</taxon>
        <taxon>Dikarya</taxon>
        <taxon>Ascomycota</taxon>
        <taxon>Pezizomycotina</taxon>
        <taxon>Dothideomycetes</taxon>
        <taxon>Dothideomycetes incertae sedis</taxon>
        <taxon>Botryosphaeriales</taxon>
        <taxon>Botryosphaeriaceae</taxon>
        <taxon>Diplodia</taxon>
    </lineage>
</organism>
<accession>A0A1S8BI17</accession>
<feature type="signal peptide" evidence="1">
    <location>
        <begin position="1"/>
        <end position="20"/>
    </location>
</feature>
<evidence type="ECO:0000313" key="2">
    <source>
        <dbReference type="EMBL" id="OMP86943.1"/>
    </source>
</evidence>
<keyword evidence="1" id="KW-0732">Signal</keyword>
<gene>
    <name evidence="2" type="ORF">BK809_0007029</name>
</gene>
<evidence type="ECO:0000256" key="1">
    <source>
        <dbReference type="SAM" id="SignalP"/>
    </source>
</evidence>
<comment type="caution">
    <text evidence="2">The sequence shown here is derived from an EMBL/GenBank/DDBJ whole genome shotgun (WGS) entry which is preliminary data.</text>
</comment>
<dbReference type="OrthoDB" id="4410170at2759"/>
<feature type="chain" id="PRO_5012571596" evidence="1">
    <location>
        <begin position="21"/>
        <end position="101"/>
    </location>
</feature>
<dbReference type="Proteomes" id="UP000190776">
    <property type="component" value="Unassembled WGS sequence"/>
</dbReference>
<reference evidence="2 3" key="1">
    <citation type="submission" date="2017-01" db="EMBL/GenBank/DDBJ databases">
        <title>Draft genome sequence of Diplodia seriata F98.1, a fungal species involved in grapevine trunk diseases.</title>
        <authorList>
            <person name="Robert-Siegwald G."/>
            <person name="Vallet J."/>
            <person name="Abou-Mansour E."/>
            <person name="Xu J."/>
            <person name="Rey P."/>
            <person name="Bertsch C."/>
            <person name="Rego C."/>
            <person name="Larignon P."/>
            <person name="Fontaine F."/>
            <person name="Lebrun M.-H."/>
        </authorList>
    </citation>
    <scope>NUCLEOTIDE SEQUENCE [LARGE SCALE GENOMIC DNA]</scope>
    <source>
        <strain evidence="2 3">F98.1</strain>
    </source>
</reference>
<dbReference type="EMBL" id="MSZU01000076">
    <property type="protein sequence ID" value="OMP86943.1"/>
    <property type="molecule type" value="Genomic_DNA"/>
</dbReference>
<evidence type="ECO:0000313" key="3">
    <source>
        <dbReference type="Proteomes" id="UP000190776"/>
    </source>
</evidence>
<name>A0A1S8BI17_9PEZI</name>
<sequence length="101" mass="11016">MQFSTLVISTALFLASGSHAWTNGVANNRFYVIRGITVHEACTYANTETIHYGACAYWIDGAGNKFSGSMYPSITAKTHGNFARLQSLLACKSYPNQVLCI</sequence>
<protein>
    <submittedName>
        <fullName evidence="2">Uncharacterized protein</fullName>
    </submittedName>
</protein>
<proteinExistence type="predicted"/>